<keyword evidence="3" id="KW-1185">Reference proteome</keyword>
<gene>
    <name evidence="2" type="ORF">BUALT_Bualt10G0010600</name>
</gene>
<accession>A0AAV6X360</accession>
<organism evidence="2 3">
    <name type="scientific">Buddleja alternifolia</name>
    <dbReference type="NCBI Taxonomy" id="168488"/>
    <lineage>
        <taxon>Eukaryota</taxon>
        <taxon>Viridiplantae</taxon>
        <taxon>Streptophyta</taxon>
        <taxon>Embryophyta</taxon>
        <taxon>Tracheophyta</taxon>
        <taxon>Spermatophyta</taxon>
        <taxon>Magnoliopsida</taxon>
        <taxon>eudicotyledons</taxon>
        <taxon>Gunneridae</taxon>
        <taxon>Pentapetalae</taxon>
        <taxon>asterids</taxon>
        <taxon>lamiids</taxon>
        <taxon>Lamiales</taxon>
        <taxon>Scrophulariaceae</taxon>
        <taxon>Buddlejeae</taxon>
        <taxon>Buddleja</taxon>
    </lineage>
</organism>
<dbReference type="GO" id="GO:0046983">
    <property type="term" value="F:protein dimerization activity"/>
    <property type="evidence" value="ECO:0007669"/>
    <property type="project" value="InterPro"/>
</dbReference>
<evidence type="ECO:0000259" key="1">
    <source>
        <dbReference type="Pfam" id="PF05699"/>
    </source>
</evidence>
<dbReference type="PANTHER" id="PTHR46481">
    <property type="entry name" value="ZINC FINGER BED DOMAIN-CONTAINING PROTEIN 4"/>
    <property type="match status" value="1"/>
</dbReference>
<name>A0AAV6X360_9LAMI</name>
<dbReference type="InterPro" id="IPR008906">
    <property type="entry name" value="HATC_C_dom"/>
</dbReference>
<dbReference type="Proteomes" id="UP000826271">
    <property type="component" value="Unassembled WGS sequence"/>
</dbReference>
<protein>
    <recommendedName>
        <fullName evidence="1">HAT C-terminal dimerisation domain-containing protein</fullName>
    </recommendedName>
</protein>
<dbReference type="PANTHER" id="PTHR46481:SF11">
    <property type="entry name" value="ZINC FINGER BED DOMAIN-CONTAINING PROTEIN RICESLEEPER 2-LIKE"/>
    <property type="match status" value="1"/>
</dbReference>
<dbReference type="AlphaFoldDB" id="A0AAV6X360"/>
<feature type="domain" description="HAT C-terminal dimerisation" evidence="1">
    <location>
        <begin position="145"/>
        <end position="227"/>
    </location>
</feature>
<evidence type="ECO:0000313" key="3">
    <source>
        <dbReference type="Proteomes" id="UP000826271"/>
    </source>
</evidence>
<evidence type="ECO:0000313" key="2">
    <source>
        <dbReference type="EMBL" id="KAG8374584.1"/>
    </source>
</evidence>
<sequence>MFNDREVGAFDSKFPRRIYWTASPARVEKFGECARQLQIGSTKKLSIDCKTRWNSTNLMLETAIIYKDVFPRLKERDKYYHSLPTDEDWSRAAITGDSSSARVSLGSMIRGGASGVTDASADDSLEEYDLFAASRFANTTSLTSELDGYLEKRILPRMQNFDVLSWWKVNGLKYPTLQAMARDILVIPISMVASESVFSTSGRLLSPHRSRLHPSTVEALRCSRRWLWKETNVVNIE</sequence>
<dbReference type="SUPFAM" id="SSF53098">
    <property type="entry name" value="Ribonuclease H-like"/>
    <property type="match status" value="2"/>
</dbReference>
<dbReference type="InterPro" id="IPR052035">
    <property type="entry name" value="ZnF_BED_domain_contain"/>
</dbReference>
<reference evidence="2" key="1">
    <citation type="submission" date="2019-10" db="EMBL/GenBank/DDBJ databases">
        <authorList>
            <person name="Zhang R."/>
            <person name="Pan Y."/>
            <person name="Wang J."/>
            <person name="Ma R."/>
            <person name="Yu S."/>
        </authorList>
    </citation>
    <scope>NUCLEOTIDE SEQUENCE</scope>
    <source>
        <strain evidence="2">LA-IB0</strain>
        <tissue evidence="2">Leaf</tissue>
    </source>
</reference>
<dbReference type="Pfam" id="PF05699">
    <property type="entry name" value="Dimer_Tnp_hAT"/>
    <property type="match status" value="1"/>
</dbReference>
<dbReference type="InterPro" id="IPR012337">
    <property type="entry name" value="RNaseH-like_sf"/>
</dbReference>
<comment type="caution">
    <text evidence="2">The sequence shown here is derived from an EMBL/GenBank/DDBJ whole genome shotgun (WGS) entry which is preliminary data.</text>
</comment>
<dbReference type="EMBL" id="WHWC01000010">
    <property type="protein sequence ID" value="KAG8374584.1"/>
    <property type="molecule type" value="Genomic_DNA"/>
</dbReference>
<proteinExistence type="predicted"/>